<dbReference type="InterPro" id="IPR021109">
    <property type="entry name" value="Peptidase_aspartic_dom_sf"/>
</dbReference>
<evidence type="ECO:0000259" key="2">
    <source>
        <dbReference type="PROSITE" id="PS51767"/>
    </source>
</evidence>
<proteinExistence type="predicted"/>
<feature type="domain" description="Peptidase A1" evidence="2">
    <location>
        <begin position="1"/>
        <end position="131"/>
    </location>
</feature>
<keyword evidence="1" id="KW-1133">Transmembrane helix</keyword>
<name>A0A7S2N3A3_9STRA</name>
<organism evidence="3">
    <name type="scientific">Helicotheca tamesis</name>
    <dbReference type="NCBI Taxonomy" id="374047"/>
    <lineage>
        <taxon>Eukaryota</taxon>
        <taxon>Sar</taxon>
        <taxon>Stramenopiles</taxon>
        <taxon>Ochrophyta</taxon>
        <taxon>Bacillariophyta</taxon>
        <taxon>Mediophyceae</taxon>
        <taxon>Lithodesmiophycidae</taxon>
        <taxon>Lithodesmiales</taxon>
        <taxon>Lithodesmiaceae</taxon>
        <taxon>Helicotheca</taxon>
    </lineage>
</organism>
<sequence length="202" mass="22490">MSSEVKDEFRSVWREITGKEYGYYEVSLTQDELNSLPTIIFQMKASNIVSENDFLEPDNTYSKVGTEIDEDSSYDVFLAVPATQYMEFVEERKRYRCRLSLEGDSGTIIGANALQGKHINFDLDNSRIGFAEQTSCNQPIIKEQGVGQAPGLIMGKETGELAATLQGAGEFDSFSFNNVYIGALSFLLLIMFVLVGTAIRKS</sequence>
<gene>
    <name evidence="3" type="ORF">HTAM1171_LOCUS11677</name>
</gene>
<keyword evidence="1" id="KW-0472">Membrane</keyword>
<dbReference type="EMBL" id="HBGV01018864">
    <property type="protein sequence ID" value="CAD9517054.1"/>
    <property type="molecule type" value="Transcribed_RNA"/>
</dbReference>
<feature type="transmembrane region" description="Helical" evidence="1">
    <location>
        <begin position="179"/>
        <end position="199"/>
    </location>
</feature>
<evidence type="ECO:0000256" key="1">
    <source>
        <dbReference type="SAM" id="Phobius"/>
    </source>
</evidence>
<dbReference type="SUPFAM" id="SSF50630">
    <property type="entry name" value="Acid proteases"/>
    <property type="match status" value="1"/>
</dbReference>
<dbReference type="AlphaFoldDB" id="A0A7S2N3A3"/>
<dbReference type="Gene3D" id="2.40.70.10">
    <property type="entry name" value="Acid Proteases"/>
    <property type="match status" value="1"/>
</dbReference>
<keyword evidence="1" id="KW-0812">Transmembrane</keyword>
<protein>
    <recommendedName>
        <fullName evidence="2">Peptidase A1 domain-containing protein</fullName>
    </recommendedName>
</protein>
<evidence type="ECO:0000313" key="3">
    <source>
        <dbReference type="EMBL" id="CAD9517054.1"/>
    </source>
</evidence>
<accession>A0A7S2N3A3</accession>
<dbReference type="PROSITE" id="PS51767">
    <property type="entry name" value="PEPTIDASE_A1"/>
    <property type="match status" value="1"/>
</dbReference>
<dbReference type="Pfam" id="PF00026">
    <property type="entry name" value="Asp"/>
    <property type="match status" value="1"/>
</dbReference>
<reference evidence="3" key="1">
    <citation type="submission" date="2021-01" db="EMBL/GenBank/DDBJ databases">
        <authorList>
            <person name="Corre E."/>
            <person name="Pelletier E."/>
            <person name="Niang G."/>
            <person name="Scheremetjew M."/>
            <person name="Finn R."/>
            <person name="Kale V."/>
            <person name="Holt S."/>
            <person name="Cochrane G."/>
            <person name="Meng A."/>
            <person name="Brown T."/>
            <person name="Cohen L."/>
        </authorList>
    </citation>
    <scope>NUCLEOTIDE SEQUENCE</scope>
    <source>
        <strain evidence="3">CCMP826</strain>
    </source>
</reference>
<dbReference type="InterPro" id="IPR033121">
    <property type="entry name" value="PEPTIDASE_A1"/>
</dbReference>